<evidence type="ECO:0000256" key="1">
    <source>
        <dbReference type="ARBA" id="ARBA00022598"/>
    </source>
</evidence>
<sequence length="429" mass="47159">MRTLLLVGGVDDTLVAAKELGLRVLLLQHPTKITNRQRELADVVEVLDYTDWTLTAPVVTRLHQQWRIDQVVSLTEPGLDIAARSRDLLGLGGTTYPVSRRFRDKLAMRRHLVRRDADAVAATPLHDFDDLRAFGARHGYPFVVKPTAATASIGVFRVDDPSGHEHVWEQVCRLRGTRTDRVSTLLVLDDFLMEEYVHGREFSVETFSFAGRHVVVTITEKMTDPGHFAELGHAVPARLTEDAWDRVGECVGTLLDHLEFTDGPCHTEVRLSGTRARIIESHHRYGGDAIPELVRAVYGIDLDRLAVGWPFGLVDPLPDSPAPRGGGCVRAVVGTPGRVLSVDGVEEALRQPDVLAVRISARPGDEVRPLRDNWDRLGLVAVTGPTATAAAVRGAQVIDEFIRIRIADDRGEVRLARAAEIAEVSGVVG</sequence>
<dbReference type="OrthoDB" id="6964321at2"/>
<dbReference type="PROSITE" id="PS50975">
    <property type="entry name" value="ATP_GRASP"/>
    <property type="match status" value="1"/>
</dbReference>
<gene>
    <name evidence="6" type="ORF">GA0070216_104363</name>
</gene>
<dbReference type="PANTHER" id="PTHR43585:SF2">
    <property type="entry name" value="ATP-GRASP ENZYME FSQD"/>
    <property type="match status" value="1"/>
</dbReference>
<organism evidence="6 7">
    <name type="scientific">Micromonospora matsumotoense</name>
    <dbReference type="NCBI Taxonomy" id="121616"/>
    <lineage>
        <taxon>Bacteria</taxon>
        <taxon>Bacillati</taxon>
        <taxon>Actinomycetota</taxon>
        <taxon>Actinomycetes</taxon>
        <taxon>Micromonosporales</taxon>
        <taxon>Micromonosporaceae</taxon>
        <taxon>Micromonospora</taxon>
    </lineage>
</organism>
<dbReference type="GO" id="GO:0016874">
    <property type="term" value="F:ligase activity"/>
    <property type="evidence" value="ECO:0007669"/>
    <property type="project" value="UniProtKB-KW"/>
</dbReference>
<keyword evidence="7" id="KW-1185">Reference proteome</keyword>
<dbReference type="InterPro" id="IPR013815">
    <property type="entry name" value="ATP_grasp_subdomain_1"/>
</dbReference>
<dbReference type="EMBL" id="FMCU01000004">
    <property type="protein sequence ID" value="SCF07440.1"/>
    <property type="molecule type" value="Genomic_DNA"/>
</dbReference>
<evidence type="ECO:0000256" key="3">
    <source>
        <dbReference type="ARBA" id="ARBA00022840"/>
    </source>
</evidence>
<dbReference type="Gene3D" id="3.30.1490.20">
    <property type="entry name" value="ATP-grasp fold, A domain"/>
    <property type="match status" value="1"/>
</dbReference>
<evidence type="ECO:0000256" key="2">
    <source>
        <dbReference type="ARBA" id="ARBA00022741"/>
    </source>
</evidence>
<dbReference type="AlphaFoldDB" id="A0A1C4XFY4"/>
<proteinExistence type="predicted"/>
<dbReference type="Pfam" id="PF18130">
    <property type="entry name" value="ATPgrasp_N"/>
    <property type="match status" value="1"/>
</dbReference>
<dbReference type="InterPro" id="IPR011761">
    <property type="entry name" value="ATP-grasp"/>
</dbReference>
<reference evidence="7" key="1">
    <citation type="submission" date="2016-06" db="EMBL/GenBank/DDBJ databases">
        <authorList>
            <person name="Varghese N."/>
            <person name="Submissions Spin"/>
        </authorList>
    </citation>
    <scope>NUCLEOTIDE SEQUENCE [LARGE SCALE GENOMIC DNA]</scope>
    <source>
        <strain evidence="7">DSM 44100</strain>
    </source>
</reference>
<evidence type="ECO:0000256" key="4">
    <source>
        <dbReference type="PROSITE-ProRule" id="PRU00409"/>
    </source>
</evidence>
<dbReference type="Gene3D" id="3.40.50.20">
    <property type="match status" value="1"/>
</dbReference>
<dbReference type="RefSeq" id="WP_091243767.1">
    <property type="nucleotide sequence ID" value="NZ_FMCU01000004.1"/>
</dbReference>
<dbReference type="InterPro" id="IPR040570">
    <property type="entry name" value="LAL_C2"/>
</dbReference>
<protein>
    <submittedName>
        <fullName evidence="6">ATP-grasp domain-containing protein</fullName>
    </submittedName>
</protein>
<dbReference type="GO" id="GO:0005524">
    <property type="term" value="F:ATP binding"/>
    <property type="evidence" value="ECO:0007669"/>
    <property type="project" value="UniProtKB-UniRule"/>
</dbReference>
<dbReference type="SUPFAM" id="SSF56059">
    <property type="entry name" value="Glutathione synthetase ATP-binding domain-like"/>
    <property type="match status" value="1"/>
</dbReference>
<dbReference type="PANTHER" id="PTHR43585">
    <property type="entry name" value="FUMIPYRROLE BIOSYNTHESIS PROTEIN C"/>
    <property type="match status" value="1"/>
</dbReference>
<dbReference type="Proteomes" id="UP000198797">
    <property type="component" value="Unassembled WGS sequence"/>
</dbReference>
<feature type="domain" description="ATP-grasp" evidence="5">
    <location>
        <begin position="109"/>
        <end position="311"/>
    </location>
</feature>
<evidence type="ECO:0000313" key="7">
    <source>
        <dbReference type="Proteomes" id="UP000198797"/>
    </source>
</evidence>
<keyword evidence="1" id="KW-0436">Ligase</keyword>
<dbReference type="Pfam" id="PF18603">
    <property type="entry name" value="LAL_C2"/>
    <property type="match status" value="1"/>
</dbReference>
<accession>A0A1C4XFY4</accession>
<dbReference type="Gene3D" id="3.30.470.20">
    <property type="entry name" value="ATP-grasp fold, B domain"/>
    <property type="match status" value="1"/>
</dbReference>
<keyword evidence="3 4" id="KW-0067">ATP-binding</keyword>
<name>A0A1C4XFY4_9ACTN</name>
<dbReference type="GO" id="GO:0046872">
    <property type="term" value="F:metal ion binding"/>
    <property type="evidence" value="ECO:0007669"/>
    <property type="project" value="InterPro"/>
</dbReference>
<evidence type="ECO:0000259" key="5">
    <source>
        <dbReference type="PROSITE" id="PS50975"/>
    </source>
</evidence>
<evidence type="ECO:0000313" key="6">
    <source>
        <dbReference type="EMBL" id="SCF07440.1"/>
    </source>
</evidence>
<dbReference type="Pfam" id="PF13535">
    <property type="entry name" value="ATP-grasp_4"/>
    <property type="match status" value="1"/>
</dbReference>
<dbReference type="STRING" id="121616.GA0070216_104363"/>
<keyword evidence="2 4" id="KW-0547">Nucleotide-binding</keyword>
<dbReference type="InterPro" id="IPR041472">
    <property type="entry name" value="BL00235/CARNS1_N"/>
</dbReference>
<dbReference type="InterPro" id="IPR052032">
    <property type="entry name" value="ATP-dep_AA_Ligase"/>
</dbReference>